<name>A0A1E3BFL0_ASPCR</name>
<comment type="caution">
    <text evidence="5">The sequence shown here is derived from an EMBL/GenBank/DDBJ whole genome shotgun (WGS) entry which is preliminary data.</text>
</comment>
<organism evidence="5 6">
    <name type="scientific">Aspergillus cristatus</name>
    <name type="common">Chinese Fuzhuan brick tea-fermentation fungus</name>
    <name type="synonym">Eurotium cristatum</name>
    <dbReference type="NCBI Taxonomy" id="573508"/>
    <lineage>
        <taxon>Eukaryota</taxon>
        <taxon>Fungi</taxon>
        <taxon>Dikarya</taxon>
        <taxon>Ascomycota</taxon>
        <taxon>Pezizomycotina</taxon>
        <taxon>Eurotiomycetes</taxon>
        <taxon>Eurotiomycetidae</taxon>
        <taxon>Eurotiales</taxon>
        <taxon>Aspergillaceae</taxon>
        <taxon>Aspergillus</taxon>
        <taxon>Aspergillus subgen. Aspergillus</taxon>
    </lineage>
</organism>
<comment type="similarity">
    <text evidence="1">Belongs to the synembryn family.</text>
</comment>
<feature type="region of interest" description="Disordered" evidence="4">
    <location>
        <begin position="63"/>
        <end position="91"/>
    </location>
</feature>
<gene>
    <name evidence="5" type="ORF">SI65_04663</name>
</gene>
<proteinExistence type="inferred from homology"/>
<dbReference type="InterPro" id="IPR019318">
    <property type="entry name" value="Gua_nucleotide_exch_fac_Ric8"/>
</dbReference>
<dbReference type="GO" id="GO:0007186">
    <property type="term" value="P:G protein-coupled receptor signaling pathway"/>
    <property type="evidence" value="ECO:0007669"/>
    <property type="project" value="TreeGrafter"/>
</dbReference>
<keyword evidence="6" id="KW-1185">Reference proteome</keyword>
<dbReference type="Proteomes" id="UP000094569">
    <property type="component" value="Unassembled WGS sequence"/>
</dbReference>
<keyword evidence="2" id="KW-0344">Guanine-nucleotide releasing factor</keyword>
<dbReference type="GO" id="GO:0005085">
    <property type="term" value="F:guanyl-nucleotide exchange factor activity"/>
    <property type="evidence" value="ECO:0007669"/>
    <property type="project" value="UniProtKB-KW"/>
</dbReference>
<dbReference type="EMBL" id="JXNT01000004">
    <property type="protein sequence ID" value="ODM19678.1"/>
    <property type="molecule type" value="Genomic_DNA"/>
</dbReference>
<dbReference type="GO" id="GO:0005737">
    <property type="term" value="C:cytoplasm"/>
    <property type="evidence" value="ECO:0007669"/>
    <property type="project" value="TreeGrafter"/>
</dbReference>
<dbReference type="Pfam" id="PF10165">
    <property type="entry name" value="Ric8"/>
    <property type="match status" value="1"/>
</dbReference>
<dbReference type="OrthoDB" id="5585685at2759"/>
<evidence type="ECO:0000313" key="6">
    <source>
        <dbReference type="Proteomes" id="UP000094569"/>
    </source>
</evidence>
<sequence>MLRLSVSIAADRLRVLIPALLFELSDNAPQLLMRNVGYGYAAGFLHVLGVPLTSGISSANVSNDVNPMTGQWRDAENAEDDVPETTDKEKDREAQRLFVLFQRLEANGIIRAENPVGEASREGRFRGHQ</sequence>
<protein>
    <submittedName>
        <fullName evidence="5">Uncharacterized protein</fullName>
    </submittedName>
</protein>
<evidence type="ECO:0000256" key="2">
    <source>
        <dbReference type="ARBA" id="ARBA00022658"/>
    </source>
</evidence>
<evidence type="ECO:0000256" key="4">
    <source>
        <dbReference type="SAM" id="MobiDB-lite"/>
    </source>
</evidence>
<reference evidence="5 6" key="1">
    <citation type="journal article" date="2016" name="BMC Genomics">
        <title>Comparative genomic and transcriptomic analyses of the Fuzhuan brick tea-fermentation fungus Aspergillus cristatus.</title>
        <authorList>
            <person name="Ge Y."/>
            <person name="Wang Y."/>
            <person name="Liu Y."/>
            <person name="Tan Y."/>
            <person name="Ren X."/>
            <person name="Zhang X."/>
            <person name="Hyde K.D."/>
            <person name="Liu Y."/>
            <person name="Liu Z."/>
        </authorList>
    </citation>
    <scope>NUCLEOTIDE SEQUENCE [LARGE SCALE GENOMIC DNA]</scope>
    <source>
        <strain evidence="5 6">GZAAS20.1005</strain>
    </source>
</reference>
<dbReference type="AlphaFoldDB" id="A0A1E3BFL0"/>
<dbReference type="PANTHER" id="PTHR12425:SF5">
    <property type="entry name" value="SYNEMBRYN"/>
    <property type="match status" value="1"/>
</dbReference>
<dbReference type="GO" id="GO:0001965">
    <property type="term" value="F:G-protein alpha-subunit binding"/>
    <property type="evidence" value="ECO:0007669"/>
    <property type="project" value="TreeGrafter"/>
</dbReference>
<accession>A0A1E3BFL0</accession>
<dbReference type="PANTHER" id="PTHR12425">
    <property type="entry name" value="SYNEMBRYN"/>
    <property type="match status" value="1"/>
</dbReference>
<evidence type="ECO:0000313" key="5">
    <source>
        <dbReference type="EMBL" id="ODM19678.1"/>
    </source>
</evidence>
<evidence type="ECO:0000256" key="3">
    <source>
        <dbReference type="ARBA" id="ARBA00023186"/>
    </source>
</evidence>
<dbReference type="VEuPathDB" id="FungiDB:SI65_04663"/>
<keyword evidence="3" id="KW-0143">Chaperone</keyword>
<evidence type="ECO:0000256" key="1">
    <source>
        <dbReference type="ARBA" id="ARBA00009049"/>
    </source>
</evidence>